<reference evidence="1 2" key="1">
    <citation type="submission" date="2019-06" db="EMBL/GenBank/DDBJ databases">
        <title>Genomic Encyclopedia of Archaeal and Bacterial Type Strains, Phase II (KMG-II): from individual species to whole genera.</title>
        <authorList>
            <person name="Goeker M."/>
        </authorList>
    </citation>
    <scope>NUCLEOTIDE SEQUENCE [LARGE SCALE GENOMIC DNA]</scope>
    <source>
        <strain evidence="1 2">DSM 7270</strain>
    </source>
</reference>
<dbReference type="EMBL" id="VFPV01000003">
    <property type="protein sequence ID" value="TQN01140.1"/>
    <property type="molecule type" value="Genomic_DNA"/>
</dbReference>
<proteinExistence type="predicted"/>
<organism evidence="1 2">
    <name type="scientific">Acidovorax temperans</name>
    <dbReference type="NCBI Taxonomy" id="80878"/>
    <lineage>
        <taxon>Bacteria</taxon>
        <taxon>Pseudomonadati</taxon>
        <taxon>Pseudomonadota</taxon>
        <taxon>Betaproteobacteria</taxon>
        <taxon>Burkholderiales</taxon>
        <taxon>Comamonadaceae</taxon>
        <taxon>Acidovorax</taxon>
    </lineage>
</organism>
<gene>
    <name evidence="1" type="ORF">BDD18_3085</name>
</gene>
<evidence type="ECO:0000313" key="1">
    <source>
        <dbReference type="EMBL" id="TQN01140.1"/>
    </source>
</evidence>
<name>A0A543L1H2_9BURK</name>
<evidence type="ECO:0000313" key="2">
    <source>
        <dbReference type="Proteomes" id="UP000316993"/>
    </source>
</evidence>
<dbReference type="AlphaFoldDB" id="A0A543L1H2"/>
<protein>
    <submittedName>
        <fullName evidence="1">Uncharacterized protein</fullName>
    </submittedName>
</protein>
<comment type="caution">
    <text evidence="1">The sequence shown here is derived from an EMBL/GenBank/DDBJ whole genome shotgun (WGS) entry which is preliminary data.</text>
</comment>
<accession>A0A543L1H2</accession>
<dbReference type="Proteomes" id="UP000316993">
    <property type="component" value="Unassembled WGS sequence"/>
</dbReference>
<sequence length="99" mass="11789">MTEQRYRHEMRRMIDRALQLLERGELTWKAVAQWFEAYRVPFEVTCRVPTNDKALCHQSCLVCTTQWTHGLSHSMSTERFSKRSKLAIPFRLKRQCNGT</sequence>